<dbReference type="Proteomes" id="UP000805085">
    <property type="component" value="Unassembled WGS sequence"/>
</dbReference>
<evidence type="ECO:0008006" key="3">
    <source>
        <dbReference type="Google" id="ProtNLM"/>
    </source>
</evidence>
<protein>
    <recommendedName>
        <fullName evidence="3">Transmembrane protein</fullName>
    </recommendedName>
</protein>
<comment type="caution">
    <text evidence="1">The sequence shown here is derived from an EMBL/GenBank/DDBJ whole genome shotgun (WGS) entry which is preliminary data.</text>
</comment>
<keyword evidence="2" id="KW-1185">Reference proteome</keyword>
<reference evidence="1 2" key="1">
    <citation type="journal article" date="2015" name="Int. J. Syst. Evol. Microbiol.">
        <title>Winogradskyella litoriviva sp. nov., isolated from coastal seawater.</title>
        <authorList>
            <person name="Nedashkovskaya O.I."/>
            <person name="Kukhlevskiy A.D."/>
            <person name="Zhukova N.V."/>
            <person name="Kim S.J."/>
            <person name="Rhee S.K."/>
            <person name="Mikhailov V.V."/>
        </authorList>
    </citation>
    <scope>NUCLEOTIDE SEQUENCE [LARGE SCALE GENOMIC DNA]</scope>
    <source>
        <strain evidence="1 2">KMM6491</strain>
    </source>
</reference>
<name>A0ABX2E9H0_9FLAO</name>
<evidence type="ECO:0000313" key="1">
    <source>
        <dbReference type="EMBL" id="NRD24472.1"/>
    </source>
</evidence>
<evidence type="ECO:0000313" key="2">
    <source>
        <dbReference type="Proteomes" id="UP000805085"/>
    </source>
</evidence>
<accession>A0ABX2E9H0</accession>
<proteinExistence type="predicted"/>
<organism evidence="1 2">
    <name type="scientific">Winogradskyella litoriviva</name>
    <dbReference type="NCBI Taxonomy" id="1220182"/>
    <lineage>
        <taxon>Bacteria</taxon>
        <taxon>Pseudomonadati</taxon>
        <taxon>Bacteroidota</taxon>
        <taxon>Flavobacteriia</taxon>
        <taxon>Flavobacteriales</taxon>
        <taxon>Flavobacteriaceae</taxon>
        <taxon>Winogradskyella</taxon>
    </lineage>
</organism>
<dbReference type="EMBL" id="JABRWQ010000006">
    <property type="protein sequence ID" value="NRD24472.1"/>
    <property type="molecule type" value="Genomic_DNA"/>
</dbReference>
<gene>
    <name evidence="1" type="ORF">HNV10_14530</name>
</gene>
<sequence>MLYLPLMFQNYKYRSAVFFTIVLMALISAPTIILSIDDSIDVTCFYSITEEEEESHSVKLVFEHSSQDCDSFFEDQVNTDLIEYTFKNYPIPHLNLISPPPDFI</sequence>